<dbReference type="GO" id="GO:0005743">
    <property type="term" value="C:mitochondrial inner membrane"/>
    <property type="evidence" value="ECO:0007669"/>
    <property type="project" value="TreeGrafter"/>
</dbReference>
<evidence type="ECO:0000256" key="4">
    <source>
        <dbReference type="ARBA" id="ARBA00022840"/>
    </source>
</evidence>
<dbReference type="Proteomes" id="UP000054771">
    <property type="component" value="Unassembled WGS sequence"/>
</dbReference>
<dbReference type="PANTHER" id="PTHR43394:SF15">
    <property type="entry name" value="ALPHA-FACTOR-TRANSPORTING ATPASE"/>
    <property type="match status" value="1"/>
</dbReference>
<dbReference type="OMA" id="TFWACLT"/>
<dbReference type="CDD" id="cd18577">
    <property type="entry name" value="ABC_6TM_Pgp_ABCB1_D1_like"/>
    <property type="match status" value="1"/>
</dbReference>
<dbReference type="GO" id="GO:0016887">
    <property type="term" value="F:ATP hydrolysis activity"/>
    <property type="evidence" value="ECO:0007669"/>
    <property type="project" value="InterPro"/>
</dbReference>
<keyword evidence="6 8" id="KW-0472">Membrane</keyword>
<keyword evidence="5 8" id="KW-1133">Transmembrane helix</keyword>
<evidence type="ECO:0000256" key="8">
    <source>
        <dbReference type="SAM" id="Phobius"/>
    </source>
</evidence>
<accession>A0A0U5CIK4</accession>
<feature type="transmembrane region" description="Helical" evidence="8">
    <location>
        <begin position="29"/>
        <end position="54"/>
    </location>
</feature>
<dbReference type="PROSITE" id="PS00211">
    <property type="entry name" value="ABC_TRANSPORTER_1"/>
    <property type="match status" value="1"/>
</dbReference>
<evidence type="ECO:0000256" key="2">
    <source>
        <dbReference type="ARBA" id="ARBA00022692"/>
    </source>
</evidence>
<feature type="transmembrane region" description="Helical" evidence="8">
    <location>
        <begin position="179"/>
        <end position="198"/>
    </location>
</feature>
<dbReference type="FunFam" id="3.40.50.300:FF:003218">
    <property type="entry name" value="ABC a-pheromone efflux pump AtrD"/>
    <property type="match status" value="1"/>
</dbReference>
<dbReference type="FunFam" id="3.40.50.300:FF:001471">
    <property type="entry name" value="P-loop containing nucleoside triphosphate hydrolase protein"/>
    <property type="match status" value="1"/>
</dbReference>
<reference evidence="12" key="1">
    <citation type="journal article" date="2016" name="Genome Announc.">
        <title>Draft genome sequences of fungus Aspergillus calidoustus.</title>
        <authorList>
            <person name="Horn F."/>
            <person name="Linde J."/>
            <person name="Mattern D.J."/>
            <person name="Walther G."/>
            <person name="Guthke R."/>
            <person name="Scherlach K."/>
            <person name="Martin K."/>
            <person name="Brakhage A.A."/>
            <person name="Petzke L."/>
            <person name="Valiante V."/>
        </authorList>
    </citation>
    <scope>NUCLEOTIDE SEQUENCE [LARGE SCALE GENOMIC DNA]</scope>
    <source>
        <strain evidence="12">SF006504</strain>
    </source>
</reference>
<feature type="domain" description="ABC transporter" evidence="9">
    <location>
        <begin position="1061"/>
        <end position="1316"/>
    </location>
</feature>
<evidence type="ECO:0008006" key="13">
    <source>
        <dbReference type="Google" id="ProtNLM"/>
    </source>
</evidence>
<evidence type="ECO:0000256" key="1">
    <source>
        <dbReference type="ARBA" id="ARBA00004141"/>
    </source>
</evidence>
<dbReference type="Pfam" id="PF00664">
    <property type="entry name" value="ABC_membrane"/>
    <property type="match status" value="2"/>
</dbReference>
<evidence type="ECO:0000256" key="7">
    <source>
        <dbReference type="SAM" id="MobiDB-lite"/>
    </source>
</evidence>
<keyword evidence="4" id="KW-0067">ATP-binding</keyword>
<evidence type="ECO:0000256" key="6">
    <source>
        <dbReference type="ARBA" id="ARBA00023136"/>
    </source>
</evidence>
<dbReference type="SUPFAM" id="SSF90123">
    <property type="entry name" value="ABC transporter transmembrane region"/>
    <property type="match status" value="2"/>
</dbReference>
<dbReference type="Gene3D" id="3.40.50.300">
    <property type="entry name" value="P-loop containing nucleotide triphosphate hydrolases"/>
    <property type="match status" value="2"/>
</dbReference>
<feature type="transmembrane region" description="Helical" evidence="8">
    <location>
        <begin position="742"/>
        <end position="762"/>
    </location>
</feature>
<name>A0A0U5CIK4_ASPCI</name>
<dbReference type="CDD" id="cd18578">
    <property type="entry name" value="ABC_6TM_Pgp_ABCB1_D2_like"/>
    <property type="match status" value="1"/>
</dbReference>
<dbReference type="STRING" id="454130.A0A0U5CIK4"/>
<feature type="transmembrane region" description="Helical" evidence="8">
    <location>
        <begin position="782"/>
        <end position="804"/>
    </location>
</feature>
<feature type="transmembrane region" description="Helical" evidence="8">
    <location>
        <begin position="1001"/>
        <end position="1022"/>
    </location>
</feature>
<keyword evidence="12" id="KW-1185">Reference proteome</keyword>
<dbReference type="InterPro" id="IPR003593">
    <property type="entry name" value="AAA+_ATPase"/>
</dbReference>
<evidence type="ECO:0000256" key="3">
    <source>
        <dbReference type="ARBA" id="ARBA00022741"/>
    </source>
</evidence>
<feature type="domain" description="ABC transmembrane type-1" evidence="10">
    <location>
        <begin position="30"/>
        <end position="322"/>
    </location>
</feature>
<dbReference type="PROSITE" id="PS50929">
    <property type="entry name" value="ABC_TM1F"/>
    <property type="match status" value="2"/>
</dbReference>
<dbReference type="GO" id="GO:0090374">
    <property type="term" value="P:oligopeptide export from mitochondrion"/>
    <property type="evidence" value="ECO:0007669"/>
    <property type="project" value="TreeGrafter"/>
</dbReference>
<evidence type="ECO:0000259" key="10">
    <source>
        <dbReference type="PROSITE" id="PS50929"/>
    </source>
</evidence>
<dbReference type="SMART" id="SM00382">
    <property type="entry name" value="AAA"/>
    <property type="match status" value="2"/>
</dbReference>
<dbReference type="EMBL" id="CDMC01000020">
    <property type="protein sequence ID" value="CEL10697.1"/>
    <property type="molecule type" value="Genomic_DNA"/>
</dbReference>
<evidence type="ECO:0000313" key="12">
    <source>
        <dbReference type="Proteomes" id="UP000054771"/>
    </source>
</evidence>
<dbReference type="InterPro" id="IPR017871">
    <property type="entry name" value="ABC_transporter-like_CS"/>
</dbReference>
<dbReference type="InterPro" id="IPR003439">
    <property type="entry name" value="ABC_transporter-like_ATP-bd"/>
</dbReference>
<dbReference type="Pfam" id="PF00005">
    <property type="entry name" value="ABC_tran"/>
    <property type="match status" value="2"/>
</dbReference>
<dbReference type="InterPro" id="IPR011527">
    <property type="entry name" value="ABC1_TM_dom"/>
</dbReference>
<dbReference type="OrthoDB" id="6500128at2759"/>
<dbReference type="GO" id="GO:0005524">
    <property type="term" value="F:ATP binding"/>
    <property type="evidence" value="ECO:0007669"/>
    <property type="project" value="UniProtKB-KW"/>
</dbReference>
<sequence length="1334" mass="146385">MATGIGDRLHNLVRTPLLNFTTSKHVPTLAAAVLCTFVASFTVPLFSIILGGIFNQFTLFGGGEITGQVLIQQVSSYAILLLGLGTLGWFWNGIYLILFVAFGELQAANARDKLFNGLLKKNQRFFEEQEEGTRTFLGCIPIQIQELQTAASQSLGLALQYFFRTLVSLGVAFYTSWNLSLVILAGIPIVSMLVPILAPKINASIEAQQNELKIASKVVNNAVLSIDTVKCLNGQDIELGKFSTDVDKSASFFLKQAHLNALQISAMRFMMFGMFVQGFWYGSSLVHSGKLSAGDVLRTFWACSSAAQSLESLMPHLVILEKGKVAATALQRILRGGDKNLPEVEMQGAQYPGLCDGDVEVASLSFAYPSQPERPSLKSCDFTFPAGSTTFVIGKSGSGKSTLAQLLTRFYRPTSGEIFIDGNPIQTLSTTWIRNNITCVEQRSILFNESIFRNIAFGRHDHEQVQKEDAAESIDLAMLASTVEKLPSGIDTLVGEGGNALSGGQRQRVAIARARLRDSPILILDEPTSALDGSNRVHVMNAVRKWREDKTTIIITHDMSQIRDNDFAYVLENGSVIQAGYKAELKHEPELAVFFSENDNGDTDKVYYGDESTDTASMCSDDTFAEQPLKDFYVNPSRANRYFSNSPLHSGGEEPDNMSLPKDPFALETEIPLEALTPTTPREVPFSAPSSSRGLKRRLKKMRKRAKRSKRERPISPLTTLQNPIRKAMQSIIPSLSPKHRLLLFVGVLCTLAHATATPIFSYLLSRLLHTFYCQTNDSMRWALAVLGVAIGDAFTNYLMYYLLDVCGQVWIDHLRKQAFQRVLDQARSWFEDERNTAGELSTCLHESGEEVRNLLTRFSGYILVAASVTLMAVVWSLALSWKLTLVALACGPVIYGITRGFETTSGIWDRRCTAARTKTSEVFVETFAEIRTVRGLTLEHYFHQKHLRAASTCLTLGLKKAIYTGLMFGLIESIILFVSALIFYYGAALVRYGDFTAEDIMSVFSVLLFSIAYASTVMTWIPQISTSREMARRLFRLVDLPAHTSHEHIGTQKPTSIAPIEIKSLTFHYPSRPDAPVLRNISLSIPAGSCTALVGRSGSGKSTIASLLLALYETPPSPSFTGTLSENAPSISLAGTSIRTLHTPTLRNQIAIVSQTPTLFPGTIQENIAYGLPTTSPLHTLLNVRAAATAAGIDEFISSLPQGYQTIIGDGGVGLSGGQAQRVVIARALVREPQVLVLDEATSALDPGSAETVRRTVRGLMQARRGLTVLIITHAREMMEIAENVVVLNEGRVVETGSFRGLVRRRRGRLRALIGGDDTEARRSSANSTPDKI</sequence>
<feature type="transmembrane region" description="Helical" evidence="8">
    <location>
        <begin position="859"/>
        <end position="878"/>
    </location>
</feature>
<evidence type="ECO:0000313" key="11">
    <source>
        <dbReference type="EMBL" id="CEL10697.1"/>
    </source>
</evidence>
<feature type="compositionally biased region" description="Basic residues" evidence="7">
    <location>
        <begin position="694"/>
        <end position="711"/>
    </location>
</feature>
<keyword evidence="2 8" id="KW-0812">Transmembrane</keyword>
<organism evidence="11 12">
    <name type="scientific">Aspergillus calidoustus</name>
    <dbReference type="NCBI Taxonomy" id="454130"/>
    <lineage>
        <taxon>Eukaryota</taxon>
        <taxon>Fungi</taxon>
        <taxon>Dikarya</taxon>
        <taxon>Ascomycota</taxon>
        <taxon>Pezizomycotina</taxon>
        <taxon>Eurotiomycetes</taxon>
        <taxon>Eurotiomycetidae</taxon>
        <taxon>Eurotiales</taxon>
        <taxon>Aspergillaceae</taxon>
        <taxon>Aspergillus</taxon>
        <taxon>Aspergillus subgen. Nidulantes</taxon>
    </lineage>
</organism>
<protein>
    <recommendedName>
        <fullName evidence="13">ABC a-pheromone efflux pump AtrD</fullName>
    </recommendedName>
</protein>
<dbReference type="Gene3D" id="1.20.1560.10">
    <property type="entry name" value="ABC transporter type 1, transmembrane domain"/>
    <property type="match status" value="2"/>
</dbReference>
<feature type="region of interest" description="Disordered" evidence="7">
    <location>
        <begin position="679"/>
        <end position="712"/>
    </location>
</feature>
<feature type="transmembrane region" description="Helical" evidence="8">
    <location>
        <begin position="967"/>
        <end position="989"/>
    </location>
</feature>
<feature type="domain" description="ABC transmembrane type-1" evidence="10">
    <location>
        <begin position="745"/>
        <end position="1027"/>
    </location>
</feature>
<dbReference type="PROSITE" id="PS50893">
    <property type="entry name" value="ABC_TRANSPORTER_2"/>
    <property type="match status" value="2"/>
</dbReference>
<proteinExistence type="predicted"/>
<feature type="domain" description="ABC transporter" evidence="9">
    <location>
        <begin position="359"/>
        <end position="598"/>
    </location>
</feature>
<dbReference type="InterPro" id="IPR027417">
    <property type="entry name" value="P-loop_NTPase"/>
</dbReference>
<comment type="subcellular location">
    <subcellularLocation>
        <location evidence="1">Membrane</location>
        <topology evidence="1">Multi-pass membrane protein</topology>
    </subcellularLocation>
</comment>
<evidence type="ECO:0000256" key="5">
    <source>
        <dbReference type="ARBA" id="ARBA00022989"/>
    </source>
</evidence>
<evidence type="ECO:0000259" key="9">
    <source>
        <dbReference type="PROSITE" id="PS50893"/>
    </source>
</evidence>
<dbReference type="GO" id="GO:0015421">
    <property type="term" value="F:ABC-type oligopeptide transporter activity"/>
    <property type="evidence" value="ECO:0007669"/>
    <property type="project" value="TreeGrafter"/>
</dbReference>
<dbReference type="InterPro" id="IPR036640">
    <property type="entry name" value="ABC1_TM_sf"/>
</dbReference>
<keyword evidence="3" id="KW-0547">Nucleotide-binding</keyword>
<feature type="transmembrane region" description="Helical" evidence="8">
    <location>
        <begin position="74"/>
        <end position="102"/>
    </location>
</feature>
<gene>
    <name evidence="11" type="ORF">ASPCAL13812</name>
</gene>
<dbReference type="PANTHER" id="PTHR43394">
    <property type="entry name" value="ATP-DEPENDENT PERMEASE MDL1, MITOCHONDRIAL"/>
    <property type="match status" value="1"/>
</dbReference>
<dbReference type="SUPFAM" id="SSF52540">
    <property type="entry name" value="P-loop containing nucleoside triphosphate hydrolases"/>
    <property type="match status" value="2"/>
</dbReference>
<dbReference type="InterPro" id="IPR039421">
    <property type="entry name" value="Type_1_exporter"/>
</dbReference>